<dbReference type="Ensembl" id="ENSPRET00000009558.1">
    <property type="protein sequence ID" value="ENSPREP00000009446.1"/>
    <property type="gene ID" value="ENSPREG00000006419.1"/>
</dbReference>
<reference evidence="1" key="2">
    <citation type="submission" date="2025-08" db="UniProtKB">
        <authorList>
            <consortium name="Ensembl"/>
        </authorList>
    </citation>
    <scope>IDENTIFICATION</scope>
    <source>
        <strain evidence="1">Guanapo</strain>
    </source>
</reference>
<dbReference type="AlphaFoldDB" id="A0A3P9NIP0"/>
<keyword evidence="2" id="KW-1185">Reference proteome</keyword>
<dbReference type="GeneTree" id="ENSGT00940000174630"/>
<sequence>SASKVASLCCRGRLFPEVNALVGRTTVETQIQVLGVAFLHRMSNLLGHAHGEGQVAAHLPDHDGCSDVLGLDLHVLPGNLLHHAQSVGPVAVAAILGAVGERCRQVVRLCVVHLLLNAFLNLNMAKIQFQTFSKTMNPVTFCTAHQTLTGTKYTTYNTILAFCNA</sequence>
<proteinExistence type="predicted"/>
<dbReference type="OMA" id="HMLPRNL"/>
<dbReference type="Proteomes" id="UP000242638">
    <property type="component" value="Unassembled WGS sequence"/>
</dbReference>
<reference evidence="1" key="3">
    <citation type="submission" date="2025-09" db="UniProtKB">
        <authorList>
            <consortium name="Ensembl"/>
        </authorList>
    </citation>
    <scope>IDENTIFICATION</scope>
    <source>
        <strain evidence="1">Guanapo</strain>
    </source>
</reference>
<evidence type="ECO:0000313" key="2">
    <source>
        <dbReference type="Proteomes" id="UP000242638"/>
    </source>
</evidence>
<name>A0A3P9NIP0_POERE</name>
<evidence type="ECO:0000313" key="1">
    <source>
        <dbReference type="Ensembl" id="ENSPREP00000009446.1"/>
    </source>
</evidence>
<organism evidence="1 2">
    <name type="scientific">Poecilia reticulata</name>
    <name type="common">Guppy</name>
    <name type="synonym">Acanthophacelus reticulatus</name>
    <dbReference type="NCBI Taxonomy" id="8081"/>
    <lineage>
        <taxon>Eukaryota</taxon>
        <taxon>Metazoa</taxon>
        <taxon>Chordata</taxon>
        <taxon>Craniata</taxon>
        <taxon>Vertebrata</taxon>
        <taxon>Euteleostomi</taxon>
        <taxon>Actinopterygii</taxon>
        <taxon>Neopterygii</taxon>
        <taxon>Teleostei</taxon>
        <taxon>Neoteleostei</taxon>
        <taxon>Acanthomorphata</taxon>
        <taxon>Ovalentaria</taxon>
        <taxon>Atherinomorphae</taxon>
        <taxon>Cyprinodontiformes</taxon>
        <taxon>Poeciliidae</taxon>
        <taxon>Poeciliinae</taxon>
        <taxon>Poecilia</taxon>
    </lineage>
</organism>
<reference evidence="2" key="1">
    <citation type="submission" date="2013-11" db="EMBL/GenBank/DDBJ databases">
        <title>The genomic landscape of the Guanapo guppy.</title>
        <authorList>
            <person name="Kuenstner A."/>
            <person name="Dreyer C."/>
        </authorList>
    </citation>
    <scope>NUCLEOTIDE SEQUENCE</scope>
    <source>
        <strain evidence="2">Guanapo</strain>
    </source>
</reference>
<protein>
    <submittedName>
        <fullName evidence="1">Uncharacterized protein</fullName>
    </submittedName>
</protein>
<accession>A0A3P9NIP0</accession>